<evidence type="ECO:0000313" key="4">
    <source>
        <dbReference type="Proteomes" id="UP000326924"/>
    </source>
</evidence>
<dbReference type="Gene3D" id="3.30.710.10">
    <property type="entry name" value="Potassium Channel Kv1.1, Chain A"/>
    <property type="match status" value="1"/>
</dbReference>
<feature type="compositionally biased region" description="Low complexity" evidence="1">
    <location>
        <begin position="59"/>
        <end position="70"/>
    </location>
</feature>
<feature type="domain" description="BTB" evidence="2">
    <location>
        <begin position="164"/>
        <end position="229"/>
    </location>
</feature>
<dbReference type="PROSITE" id="PS50097">
    <property type="entry name" value="BTB"/>
    <property type="match status" value="1"/>
</dbReference>
<feature type="compositionally biased region" description="Polar residues" evidence="1">
    <location>
        <begin position="43"/>
        <end position="52"/>
    </location>
</feature>
<proteinExistence type="predicted"/>
<dbReference type="Pfam" id="PF00651">
    <property type="entry name" value="BTB"/>
    <property type="match status" value="1"/>
</dbReference>
<organism evidence="3 4">
    <name type="scientific">Sphaerosporella brunnea</name>
    <dbReference type="NCBI Taxonomy" id="1250544"/>
    <lineage>
        <taxon>Eukaryota</taxon>
        <taxon>Fungi</taxon>
        <taxon>Dikarya</taxon>
        <taxon>Ascomycota</taxon>
        <taxon>Pezizomycotina</taxon>
        <taxon>Pezizomycetes</taxon>
        <taxon>Pezizales</taxon>
        <taxon>Pyronemataceae</taxon>
        <taxon>Sphaerosporella</taxon>
    </lineage>
</organism>
<dbReference type="SMART" id="SM00225">
    <property type="entry name" value="BTB"/>
    <property type="match status" value="1"/>
</dbReference>
<comment type="caution">
    <text evidence="3">The sequence shown here is derived from an EMBL/GenBank/DDBJ whole genome shotgun (WGS) entry which is preliminary data.</text>
</comment>
<keyword evidence="4" id="KW-1185">Reference proteome</keyword>
<dbReference type="PANTHER" id="PTHR47369">
    <property type="entry name" value="BTB/POZ DOMAIN-CONTAINING PROTEIN"/>
    <property type="match status" value="1"/>
</dbReference>
<dbReference type="PANTHER" id="PTHR47369:SF1">
    <property type="entry name" value="BTB_POZ DOMAIN-CONTAINING PROTEIN"/>
    <property type="match status" value="1"/>
</dbReference>
<protein>
    <recommendedName>
        <fullName evidence="2">BTB domain-containing protein</fullName>
    </recommendedName>
</protein>
<evidence type="ECO:0000259" key="2">
    <source>
        <dbReference type="PROSITE" id="PS50097"/>
    </source>
</evidence>
<sequence>MTGSTFTAGNRGSVAGMHTLVQGLTLASPTTPSPTPPATQTTFGASTTSIFNNPDRDSTPSSTDSASTPSGAGVRSQPFAARRLSYALDSGKTNGSAVKEVDDPTSTPSHGKSGAGGPDTPSRNLAAASPQGNPRNSNSTYRGSDSVKLEDFLYNRGYREGACSDITFIAFGSRYRLHRLILDRSPFFSSFFNGGPWVESDSSEITLLPEGTDPHIDQHSFELALARLYGHVEKEEEEKHAMSLLAAASYLRMQDLAESCVTSLLRNLKTSNMAETIKFVTNSYYGPLTDRLRESAKALLYRDGWEMPFTDWDGISGEIAAEIAGYEGFFVPSEYHRYCFVRELINWRIKTCYSPEDASLESTYMKVPEATTPDSPLQEDIDDGVSTIGLGDDDADIKPLRDLLETGIFYIHMSFEELQKVAEDTDILGRPTVSVNTIREALWQQTILRQRVLNAPNDSPELGITKTEYVFSKSPRKGKSPSRSPTPGQNSRLGIMTPGHSQVDLFDIMRTKQGRRYYIPTEDSSTTVIGDCPPAELPPHQNSANRGNHRGLPPNTDDKLTAEIEEKETEAGEELRYSEFPPFRFSAEFKNIRCLKERKRVYSKTVFYAGSYWNIYIQKVKSTKNLQLGVYLHRAKDREGSAAGRDSEQLVGIINANQKSEAEDGETTLLDPDVTMSTTISSRPSPAPEITVPALGHYVDSRPMIQTYFKIFSPSRKGKMLSMFSSRPDSFNFSQSWGWKSSSLILDEGILSGDGSDKDSRLRFMVVLGNV</sequence>
<dbReference type="EMBL" id="VXIS01000103">
    <property type="protein sequence ID" value="KAA8904892.1"/>
    <property type="molecule type" value="Genomic_DNA"/>
</dbReference>
<dbReference type="InterPro" id="IPR000210">
    <property type="entry name" value="BTB/POZ_dom"/>
</dbReference>
<reference evidence="3 4" key="1">
    <citation type="submission" date="2019-09" db="EMBL/GenBank/DDBJ databases">
        <title>Draft genome of the ectomycorrhizal ascomycete Sphaerosporella brunnea.</title>
        <authorList>
            <consortium name="DOE Joint Genome Institute"/>
            <person name="Benucci G.M."/>
            <person name="Marozzi G."/>
            <person name="Antonielli L."/>
            <person name="Sanchez S."/>
            <person name="Marco P."/>
            <person name="Wang X."/>
            <person name="Falini L.B."/>
            <person name="Barry K."/>
            <person name="Haridas S."/>
            <person name="Lipzen A."/>
            <person name="Labutti K."/>
            <person name="Grigoriev I.V."/>
            <person name="Murat C."/>
            <person name="Martin F."/>
            <person name="Albertini E."/>
            <person name="Donnini D."/>
            <person name="Bonito G."/>
        </authorList>
    </citation>
    <scope>NUCLEOTIDE SEQUENCE [LARGE SCALE GENOMIC DNA]</scope>
    <source>
        <strain evidence="3 4">Sb_GMNB300</strain>
    </source>
</reference>
<evidence type="ECO:0000313" key="3">
    <source>
        <dbReference type="EMBL" id="KAA8904892.1"/>
    </source>
</evidence>
<dbReference type="InParanoid" id="A0A5J5EVS0"/>
<name>A0A5J5EVS0_9PEZI</name>
<dbReference type="InterPro" id="IPR011333">
    <property type="entry name" value="SKP1/BTB/POZ_sf"/>
</dbReference>
<feature type="region of interest" description="Disordered" evidence="1">
    <location>
        <begin position="466"/>
        <end position="497"/>
    </location>
</feature>
<feature type="region of interest" description="Disordered" evidence="1">
    <location>
        <begin position="536"/>
        <end position="556"/>
    </location>
</feature>
<dbReference type="AlphaFoldDB" id="A0A5J5EVS0"/>
<dbReference type="Proteomes" id="UP000326924">
    <property type="component" value="Unassembled WGS sequence"/>
</dbReference>
<dbReference type="OrthoDB" id="6359943at2759"/>
<dbReference type="SUPFAM" id="SSF54695">
    <property type="entry name" value="POZ domain"/>
    <property type="match status" value="1"/>
</dbReference>
<accession>A0A5J5EVS0</accession>
<evidence type="ECO:0000256" key="1">
    <source>
        <dbReference type="SAM" id="MobiDB-lite"/>
    </source>
</evidence>
<gene>
    <name evidence="3" type="ORF">FN846DRAFT_18857</name>
</gene>
<feature type="region of interest" description="Disordered" evidence="1">
    <location>
        <begin position="25"/>
        <end position="143"/>
    </location>
</feature>
<feature type="compositionally biased region" description="Polar residues" evidence="1">
    <location>
        <begin position="130"/>
        <end position="143"/>
    </location>
</feature>